<accession>A0A4D4LH96</accession>
<comment type="caution">
    <text evidence="1">The sequence shown here is derived from an EMBL/GenBank/DDBJ whole genome shotgun (WGS) entry which is preliminary data.</text>
</comment>
<dbReference type="EMBL" id="BJHW01000002">
    <property type="protein sequence ID" value="GDY58520.1"/>
    <property type="molecule type" value="Genomic_DNA"/>
</dbReference>
<evidence type="ECO:0000313" key="1">
    <source>
        <dbReference type="EMBL" id="GDY58520.1"/>
    </source>
</evidence>
<sequence>MAGAERSAHIHARDSLNGRIARLADRVEADQIATAEAVRSLSHGMLETGLSLEPNECSYLMKRLTECLGDVLRIAESRAADSPPPTRWSPRLRS</sequence>
<protein>
    <submittedName>
        <fullName evidence="1">Uncharacterized protein</fullName>
    </submittedName>
</protein>
<dbReference type="AlphaFoldDB" id="A0A4D4LH96"/>
<organism evidence="1 2">
    <name type="scientific">Streptomyces violaceusniger</name>
    <dbReference type="NCBI Taxonomy" id="68280"/>
    <lineage>
        <taxon>Bacteria</taxon>
        <taxon>Bacillati</taxon>
        <taxon>Actinomycetota</taxon>
        <taxon>Actinomycetes</taxon>
        <taxon>Kitasatosporales</taxon>
        <taxon>Streptomycetaceae</taxon>
        <taxon>Streptomyces</taxon>
        <taxon>Streptomyces violaceusniger group</taxon>
    </lineage>
</organism>
<reference evidence="1 2" key="1">
    <citation type="journal article" date="2020" name="Int. J. Syst. Evol. Microbiol.">
        <title>Reclassification of Streptomyces castelarensis and Streptomyces sporoclivatus as later heterotypic synonyms of Streptomyces antimycoticus.</title>
        <authorList>
            <person name="Komaki H."/>
            <person name="Tamura T."/>
        </authorList>
    </citation>
    <scope>NUCLEOTIDE SEQUENCE [LARGE SCALE GENOMIC DNA]</scope>
    <source>
        <strain evidence="1 2">NBRC 13459</strain>
    </source>
</reference>
<dbReference type="Proteomes" id="UP000301309">
    <property type="component" value="Unassembled WGS sequence"/>
</dbReference>
<gene>
    <name evidence="1" type="ORF">SVIO_091430</name>
</gene>
<proteinExistence type="predicted"/>
<evidence type="ECO:0000313" key="2">
    <source>
        <dbReference type="Proteomes" id="UP000301309"/>
    </source>
</evidence>
<name>A0A4D4LH96_STRVO</name>
<keyword evidence="2" id="KW-1185">Reference proteome</keyword>